<accession>A0A378XVY2</accession>
<dbReference type="GeneID" id="93350091"/>
<organism evidence="1 2">
    <name type="scientific">Paenibacillus polymyxa</name>
    <name type="common">Bacillus polymyxa</name>
    <dbReference type="NCBI Taxonomy" id="1406"/>
    <lineage>
        <taxon>Bacteria</taxon>
        <taxon>Bacillati</taxon>
        <taxon>Bacillota</taxon>
        <taxon>Bacilli</taxon>
        <taxon>Bacillales</taxon>
        <taxon>Paenibacillaceae</taxon>
        <taxon>Paenibacillus</taxon>
    </lineage>
</organism>
<proteinExistence type="predicted"/>
<evidence type="ECO:0000313" key="1">
    <source>
        <dbReference type="EMBL" id="SUA67457.1"/>
    </source>
</evidence>
<protein>
    <submittedName>
        <fullName evidence="1">Uncharacterized protein</fullName>
    </submittedName>
</protein>
<dbReference type="RefSeq" id="WP_019686488.1">
    <property type="nucleotide sequence ID" value="NZ_CP036496.1"/>
</dbReference>
<dbReference type="EMBL" id="UGSC01000001">
    <property type="protein sequence ID" value="SUA67457.1"/>
    <property type="molecule type" value="Genomic_DNA"/>
</dbReference>
<dbReference type="Proteomes" id="UP000254400">
    <property type="component" value="Unassembled WGS sequence"/>
</dbReference>
<name>A0A378XVY2_PAEPO</name>
<reference evidence="1 2" key="1">
    <citation type="submission" date="2018-06" db="EMBL/GenBank/DDBJ databases">
        <authorList>
            <consortium name="Pathogen Informatics"/>
            <person name="Doyle S."/>
        </authorList>
    </citation>
    <scope>NUCLEOTIDE SEQUENCE [LARGE SCALE GENOMIC DNA]</scope>
    <source>
        <strain evidence="1 2">NCTC10343</strain>
    </source>
</reference>
<sequence>MIIRCGEYEHEGTPQELIEYERLNDDHSTDKDIRVSTHVVATNLIKLYIEVKEPCTVQDIKAKLASELDKSLSKYFELK</sequence>
<evidence type="ECO:0000313" key="2">
    <source>
        <dbReference type="Proteomes" id="UP000254400"/>
    </source>
</evidence>
<dbReference type="AlphaFoldDB" id="A0A378XVY2"/>
<gene>
    <name evidence="1" type="ORF">NCTC10343_01295</name>
</gene>